<reference evidence="4 5" key="1">
    <citation type="submission" date="2020-09" db="EMBL/GenBank/DDBJ databases">
        <title>Draft genome of Gelidibacter salicanalis PAMC21136.</title>
        <authorList>
            <person name="Park H."/>
        </authorList>
    </citation>
    <scope>NUCLEOTIDE SEQUENCE [LARGE SCALE GENOMIC DNA]</scope>
    <source>
        <strain evidence="4 5">PAMC21136</strain>
    </source>
</reference>
<keyword evidence="4" id="KW-0808">Transferase</keyword>
<evidence type="ECO:0000256" key="2">
    <source>
        <dbReference type="SAM" id="Phobius"/>
    </source>
</evidence>
<comment type="similarity">
    <text evidence="1">Belongs to the bacterial sugar transferase family.</text>
</comment>
<keyword evidence="2" id="KW-0812">Transmembrane</keyword>
<protein>
    <submittedName>
        <fullName evidence="4">Sugar transferase</fullName>
    </submittedName>
</protein>
<dbReference type="RefSeq" id="WP_199602967.1">
    <property type="nucleotide sequence ID" value="NZ_JAEHJZ010000052.1"/>
</dbReference>
<organism evidence="4 5">
    <name type="scientific">Gelidibacter salicanalis</name>
    <dbReference type="NCBI Taxonomy" id="291193"/>
    <lineage>
        <taxon>Bacteria</taxon>
        <taxon>Pseudomonadati</taxon>
        <taxon>Bacteroidota</taxon>
        <taxon>Flavobacteriia</taxon>
        <taxon>Flavobacteriales</taxon>
        <taxon>Flavobacteriaceae</taxon>
        <taxon>Gelidibacter</taxon>
    </lineage>
</organism>
<keyword evidence="2" id="KW-1133">Transmembrane helix</keyword>
<evidence type="ECO:0000313" key="4">
    <source>
        <dbReference type="EMBL" id="MBJ7882701.1"/>
    </source>
</evidence>
<sequence length="201" mass="23453">MYKSYFKRPIDIIISAIGLIILSPIILILIIVLTINNNGLPFFVHERPGKNEKIFRLLKFKSMNDKKDKEGYLLPYHLRVTKVGNFIRKTSLDEIPQLFNVLIGDMSIIGPRPLLIEYLERYSDFEKRRHNFRPGITGWAQVNGRNSITWKKKFELDVWYVNNVSFALDLKIVLLTIKKVVLKENINLSENVNMTPFMGND</sequence>
<gene>
    <name evidence="4" type="ORF">JEM65_18865</name>
</gene>
<dbReference type="Proteomes" id="UP000662373">
    <property type="component" value="Unassembled WGS sequence"/>
</dbReference>
<dbReference type="EMBL" id="JAEHJZ010000052">
    <property type="protein sequence ID" value="MBJ7882701.1"/>
    <property type="molecule type" value="Genomic_DNA"/>
</dbReference>
<feature type="domain" description="Bacterial sugar transferase" evidence="3">
    <location>
        <begin position="7"/>
        <end position="181"/>
    </location>
</feature>
<accession>A0A934KWQ4</accession>
<dbReference type="AlphaFoldDB" id="A0A934KWQ4"/>
<keyword evidence="2" id="KW-0472">Membrane</keyword>
<evidence type="ECO:0000256" key="1">
    <source>
        <dbReference type="ARBA" id="ARBA00006464"/>
    </source>
</evidence>
<dbReference type="PANTHER" id="PTHR30576:SF8">
    <property type="entry name" value="UNDECAPRENYL-PHOSPHATE GALACTOSE PHOSPHOTRANSFERASE"/>
    <property type="match status" value="1"/>
</dbReference>
<comment type="caution">
    <text evidence="4">The sequence shown here is derived from an EMBL/GenBank/DDBJ whole genome shotgun (WGS) entry which is preliminary data.</text>
</comment>
<evidence type="ECO:0000259" key="3">
    <source>
        <dbReference type="Pfam" id="PF02397"/>
    </source>
</evidence>
<name>A0A934KWQ4_9FLAO</name>
<dbReference type="PANTHER" id="PTHR30576">
    <property type="entry name" value="COLANIC BIOSYNTHESIS UDP-GLUCOSE LIPID CARRIER TRANSFERASE"/>
    <property type="match status" value="1"/>
</dbReference>
<dbReference type="GO" id="GO:0016780">
    <property type="term" value="F:phosphotransferase activity, for other substituted phosphate groups"/>
    <property type="evidence" value="ECO:0007669"/>
    <property type="project" value="TreeGrafter"/>
</dbReference>
<proteinExistence type="inferred from homology"/>
<keyword evidence="5" id="KW-1185">Reference proteome</keyword>
<feature type="transmembrane region" description="Helical" evidence="2">
    <location>
        <begin position="12"/>
        <end position="35"/>
    </location>
</feature>
<dbReference type="InterPro" id="IPR003362">
    <property type="entry name" value="Bact_transf"/>
</dbReference>
<dbReference type="Pfam" id="PF02397">
    <property type="entry name" value="Bac_transf"/>
    <property type="match status" value="1"/>
</dbReference>
<evidence type="ECO:0000313" key="5">
    <source>
        <dbReference type="Proteomes" id="UP000662373"/>
    </source>
</evidence>